<dbReference type="InterPro" id="IPR001647">
    <property type="entry name" value="HTH_TetR"/>
</dbReference>
<keyword evidence="1 2" id="KW-0238">DNA-binding</keyword>
<dbReference type="EMBL" id="LHZA01000148">
    <property type="protein sequence ID" value="KXU93294.1"/>
    <property type="molecule type" value="Genomic_DNA"/>
</dbReference>
<proteinExistence type="predicted"/>
<dbReference type="GO" id="GO:0003677">
    <property type="term" value="F:DNA binding"/>
    <property type="evidence" value="ECO:0007669"/>
    <property type="project" value="UniProtKB-UniRule"/>
</dbReference>
<accession>A0A149Q7X0</accession>
<dbReference type="Gene3D" id="1.10.357.10">
    <property type="entry name" value="Tetracycline Repressor, domain 2"/>
    <property type="match status" value="1"/>
</dbReference>
<evidence type="ECO:0000256" key="3">
    <source>
        <dbReference type="SAM" id="MobiDB-lite"/>
    </source>
</evidence>
<evidence type="ECO:0000256" key="1">
    <source>
        <dbReference type="ARBA" id="ARBA00023125"/>
    </source>
</evidence>
<comment type="caution">
    <text evidence="5">The sequence shown here is derived from an EMBL/GenBank/DDBJ whole genome shotgun (WGS) entry which is preliminary data.</text>
</comment>
<feature type="region of interest" description="Disordered" evidence="3">
    <location>
        <begin position="1"/>
        <end position="27"/>
    </location>
</feature>
<protein>
    <submittedName>
        <fullName evidence="5">TetR family transcriptional regulator</fullName>
    </submittedName>
</protein>
<dbReference type="PATRIC" id="fig|178900.5.peg.2274"/>
<dbReference type="PROSITE" id="PS50977">
    <property type="entry name" value="HTH_TETR_2"/>
    <property type="match status" value="1"/>
</dbReference>
<dbReference type="Proteomes" id="UP000075473">
    <property type="component" value="Unassembled WGS sequence"/>
</dbReference>
<sequence>MSTQQQPSPQDVPVEAPAKRKAYRTSKKREMTRAFKEEAFERAAWNVFSTIGLDAATVRDIVSLSNVSPGSFYNYYKTKEKIFDILLIKVADRVKNIVLQSRCPMDNLEMMLTRSHQAVLRELISINGAPRFFELNQHHIRARLFTMKETRDMLEDLKQNILRLMPVKTISPDRLSFIAATLLTMGLESLLYMARNPLLDIDETARLSGCMAAGNVRGAMAFLSEMQSGD</sequence>
<dbReference type="InterPro" id="IPR009057">
    <property type="entry name" value="Homeodomain-like_sf"/>
</dbReference>
<reference evidence="5 6" key="1">
    <citation type="submission" date="2015-06" db="EMBL/GenBank/DDBJ databases">
        <title>Improved classification and identification of acetic acid bacteria using matrix-assisted laser desorption/ionization time-of-flight mass spectrometry; Gluconobacter nephelii and Gluconobacter uchimurae are later heterotypic synonyms of Gluconobacter japonicus and Gluconobacter oxydans, respectively.</title>
        <authorList>
            <person name="Li L."/>
            <person name="Cleenwerck I."/>
            <person name="De Vuyst L."/>
            <person name="Vandamme P."/>
        </authorList>
    </citation>
    <scope>NUCLEOTIDE SEQUENCE [LARGE SCALE GENOMIC DNA]</scope>
    <source>
        <strain evidence="5 6">LMG 1625</strain>
    </source>
</reference>
<evidence type="ECO:0000256" key="2">
    <source>
        <dbReference type="PROSITE-ProRule" id="PRU00335"/>
    </source>
</evidence>
<dbReference type="AlphaFoldDB" id="A0A149Q7X0"/>
<organism evidence="5 6">
    <name type="scientific">Acetobacter cerevisiae</name>
    <dbReference type="NCBI Taxonomy" id="178900"/>
    <lineage>
        <taxon>Bacteria</taxon>
        <taxon>Pseudomonadati</taxon>
        <taxon>Pseudomonadota</taxon>
        <taxon>Alphaproteobacteria</taxon>
        <taxon>Acetobacterales</taxon>
        <taxon>Acetobacteraceae</taxon>
        <taxon>Acetobacter</taxon>
    </lineage>
</organism>
<gene>
    <name evidence="5" type="ORF">AD928_08935</name>
</gene>
<feature type="domain" description="HTH tetR-type" evidence="4">
    <location>
        <begin position="34"/>
        <end position="94"/>
    </location>
</feature>
<evidence type="ECO:0000259" key="4">
    <source>
        <dbReference type="PROSITE" id="PS50977"/>
    </source>
</evidence>
<dbReference type="Pfam" id="PF00440">
    <property type="entry name" value="TetR_N"/>
    <property type="match status" value="1"/>
</dbReference>
<feature type="DNA-binding region" description="H-T-H motif" evidence="2">
    <location>
        <begin position="57"/>
        <end position="76"/>
    </location>
</feature>
<evidence type="ECO:0000313" key="6">
    <source>
        <dbReference type="Proteomes" id="UP000075473"/>
    </source>
</evidence>
<evidence type="ECO:0000313" key="5">
    <source>
        <dbReference type="EMBL" id="KXU93294.1"/>
    </source>
</evidence>
<dbReference type="SUPFAM" id="SSF46689">
    <property type="entry name" value="Homeodomain-like"/>
    <property type="match status" value="1"/>
</dbReference>
<name>A0A149Q7X0_9PROT</name>